<gene>
    <name evidence="3" type="ORF">PoB_004826400</name>
</gene>
<feature type="transmembrane region" description="Helical" evidence="2">
    <location>
        <begin position="12"/>
        <end position="32"/>
    </location>
</feature>
<sequence>MPLPTGTHARVFVFVLTISLLFLAATVHYGPLDRLRKIYRYNFKYNNKTIDEKSPLTSDQQILLVTYGRSGSTFTSDIIRHSHDVFYVFEPLSILQRLEETSVRKADLPKYWINDKKEKSLRIIEAFLTCNIELVALKTLDNFHLKQSESTEDFYYCMQTLDKGSSHLQCVFDLFRKCRAHKMTFTKTIRLRPRWAEYLMNKYPSLKLIYLVRDPRATLYSQAKIFQKFSFQDDIKNVSASHCSRLGEDLEAVRLLQERFPGRVKAMRYEHGAMDPLGYTADIYRFLGLPLTSAITDYVKSLTTPKQLGTDHTERQEEGDSSQVKKHEELKEKPRGLNRKSDKTHFLQQNITNTKKVSLNGGRATENNGRLLSKIMSGQTAENLQWPKETGKKEALGPLRRGVKNEAYSTHRDNPRNAMQHWRYETGIKAVRAVDAQCSHLYRTLGYRIVTKQAQLENTDTIDLVVSPESDGVFGDSESWGG</sequence>
<keyword evidence="2" id="KW-0812">Transmembrane</keyword>
<dbReference type="EMBL" id="BLXT01005284">
    <property type="protein sequence ID" value="GFO21759.1"/>
    <property type="molecule type" value="Genomic_DNA"/>
</dbReference>
<dbReference type="AlphaFoldDB" id="A0AAV4BSG2"/>
<proteinExistence type="predicted"/>
<keyword evidence="4" id="KW-1185">Reference proteome</keyword>
<dbReference type="PANTHER" id="PTHR10704:SF44">
    <property type="entry name" value="LD35051P-RELATED"/>
    <property type="match status" value="1"/>
</dbReference>
<dbReference type="Gene3D" id="3.40.50.300">
    <property type="entry name" value="P-loop containing nucleotide triphosphate hydrolases"/>
    <property type="match status" value="1"/>
</dbReference>
<dbReference type="GO" id="GO:0001517">
    <property type="term" value="F:N-acetylglucosamine 6-O-sulfotransferase activity"/>
    <property type="evidence" value="ECO:0007669"/>
    <property type="project" value="TreeGrafter"/>
</dbReference>
<dbReference type="InterPro" id="IPR051135">
    <property type="entry name" value="Gal/GlcNAc/GalNAc_ST"/>
</dbReference>
<evidence type="ECO:0000313" key="4">
    <source>
        <dbReference type="Proteomes" id="UP000735302"/>
    </source>
</evidence>
<dbReference type="Proteomes" id="UP000735302">
    <property type="component" value="Unassembled WGS sequence"/>
</dbReference>
<evidence type="ECO:0000313" key="3">
    <source>
        <dbReference type="EMBL" id="GFO21759.1"/>
    </source>
</evidence>
<protein>
    <submittedName>
        <fullName evidence="3">Carbohydrate sulfotransferase 3-like</fullName>
    </submittedName>
</protein>
<dbReference type="InterPro" id="IPR027417">
    <property type="entry name" value="P-loop_NTPase"/>
</dbReference>
<organism evidence="3 4">
    <name type="scientific">Plakobranchus ocellatus</name>
    <dbReference type="NCBI Taxonomy" id="259542"/>
    <lineage>
        <taxon>Eukaryota</taxon>
        <taxon>Metazoa</taxon>
        <taxon>Spiralia</taxon>
        <taxon>Lophotrochozoa</taxon>
        <taxon>Mollusca</taxon>
        <taxon>Gastropoda</taxon>
        <taxon>Heterobranchia</taxon>
        <taxon>Euthyneura</taxon>
        <taxon>Panpulmonata</taxon>
        <taxon>Sacoglossa</taxon>
        <taxon>Placobranchoidea</taxon>
        <taxon>Plakobranchidae</taxon>
        <taxon>Plakobranchus</taxon>
    </lineage>
</organism>
<name>A0AAV4BSG2_9GAST</name>
<reference evidence="3 4" key="1">
    <citation type="journal article" date="2021" name="Elife">
        <title>Chloroplast acquisition without the gene transfer in kleptoplastic sea slugs, Plakobranchus ocellatus.</title>
        <authorList>
            <person name="Maeda T."/>
            <person name="Takahashi S."/>
            <person name="Yoshida T."/>
            <person name="Shimamura S."/>
            <person name="Takaki Y."/>
            <person name="Nagai Y."/>
            <person name="Toyoda A."/>
            <person name="Suzuki Y."/>
            <person name="Arimoto A."/>
            <person name="Ishii H."/>
            <person name="Satoh N."/>
            <person name="Nishiyama T."/>
            <person name="Hasebe M."/>
            <person name="Maruyama T."/>
            <person name="Minagawa J."/>
            <person name="Obokata J."/>
            <person name="Shigenobu S."/>
        </authorList>
    </citation>
    <scope>NUCLEOTIDE SEQUENCE [LARGE SCALE GENOMIC DNA]</scope>
</reference>
<dbReference type="GO" id="GO:0006044">
    <property type="term" value="P:N-acetylglucosamine metabolic process"/>
    <property type="evidence" value="ECO:0007669"/>
    <property type="project" value="TreeGrafter"/>
</dbReference>
<keyword evidence="2" id="KW-1133">Transmembrane helix</keyword>
<dbReference type="GO" id="GO:0006790">
    <property type="term" value="P:sulfur compound metabolic process"/>
    <property type="evidence" value="ECO:0007669"/>
    <property type="project" value="TreeGrafter"/>
</dbReference>
<keyword evidence="2" id="KW-0472">Membrane</keyword>
<feature type="region of interest" description="Disordered" evidence="1">
    <location>
        <begin position="306"/>
        <end position="344"/>
    </location>
</feature>
<dbReference type="SUPFAM" id="SSF52540">
    <property type="entry name" value="P-loop containing nucleoside triphosphate hydrolases"/>
    <property type="match status" value="1"/>
</dbReference>
<dbReference type="PANTHER" id="PTHR10704">
    <property type="entry name" value="CARBOHYDRATE SULFOTRANSFERASE"/>
    <property type="match status" value="1"/>
</dbReference>
<evidence type="ECO:0000256" key="2">
    <source>
        <dbReference type="SAM" id="Phobius"/>
    </source>
</evidence>
<dbReference type="Pfam" id="PF13469">
    <property type="entry name" value="Sulfotransfer_3"/>
    <property type="match status" value="1"/>
</dbReference>
<feature type="compositionally biased region" description="Basic and acidic residues" evidence="1">
    <location>
        <begin position="309"/>
        <end position="344"/>
    </location>
</feature>
<accession>A0AAV4BSG2</accession>
<evidence type="ECO:0000256" key="1">
    <source>
        <dbReference type="SAM" id="MobiDB-lite"/>
    </source>
</evidence>
<comment type="caution">
    <text evidence="3">The sequence shown here is derived from an EMBL/GenBank/DDBJ whole genome shotgun (WGS) entry which is preliminary data.</text>
</comment>